<name>A0A844YWJ9_9SPHN</name>
<organism evidence="1 2">
    <name type="scientific">Alteraurantiacibacter buctensis</name>
    <dbReference type="NCBI Taxonomy" id="1503981"/>
    <lineage>
        <taxon>Bacteria</taxon>
        <taxon>Pseudomonadati</taxon>
        <taxon>Pseudomonadota</taxon>
        <taxon>Alphaproteobacteria</taxon>
        <taxon>Sphingomonadales</taxon>
        <taxon>Erythrobacteraceae</taxon>
        <taxon>Alteraurantiacibacter</taxon>
    </lineage>
</organism>
<comment type="caution">
    <text evidence="1">The sequence shown here is derived from an EMBL/GenBank/DDBJ whole genome shotgun (WGS) entry which is preliminary data.</text>
</comment>
<proteinExistence type="predicted"/>
<dbReference type="Proteomes" id="UP000466966">
    <property type="component" value="Unassembled WGS sequence"/>
</dbReference>
<evidence type="ECO:0000313" key="1">
    <source>
        <dbReference type="EMBL" id="MXO70447.1"/>
    </source>
</evidence>
<evidence type="ECO:0000313" key="2">
    <source>
        <dbReference type="Proteomes" id="UP000466966"/>
    </source>
</evidence>
<sequence>MQFRPVLPLLGQALRHRSRAFAALVAGGAVAGAGLLLATPAASTAGSTSVSVAVTGLRNTNGLVQACLTSAPRHFPDCDRDPAAQRLTVHAGSNLVLEFDDVPPGTYAVAVLHDENGNGRVDKMLMIPREGFGFSRDAPVRMGPPHFTDAAFDLGTAPNRQSIRMRYML</sequence>
<dbReference type="EMBL" id="WTYV01000001">
    <property type="protein sequence ID" value="MXO70447.1"/>
    <property type="molecule type" value="Genomic_DNA"/>
</dbReference>
<reference evidence="1 2" key="1">
    <citation type="submission" date="2019-12" db="EMBL/GenBank/DDBJ databases">
        <title>Genomic-based taxomic classification of the family Erythrobacteraceae.</title>
        <authorList>
            <person name="Xu L."/>
        </authorList>
    </citation>
    <scope>NUCLEOTIDE SEQUENCE [LARGE SCALE GENOMIC DNA]</scope>
    <source>
        <strain evidence="1 2">M0322</strain>
    </source>
</reference>
<dbReference type="Pfam" id="PF09912">
    <property type="entry name" value="DUF2141"/>
    <property type="match status" value="1"/>
</dbReference>
<accession>A0A844YWJ9</accession>
<gene>
    <name evidence="1" type="ORF">GRI99_02230</name>
</gene>
<dbReference type="AlphaFoldDB" id="A0A844YWJ9"/>
<dbReference type="InterPro" id="IPR018673">
    <property type="entry name" value="DUF2141"/>
</dbReference>
<keyword evidence="2" id="KW-1185">Reference proteome</keyword>
<protein>
    <submittedName>
        <fullName evidence="1">DUF2141 domain-containing protein</fullName>
    </submittedName>
</protein>
<dbReference type="OrthoDB" id="9788332at2"/>